<comment type="similarity">
    <text evidence="9">Belongs to the tryptophan 2,3-dioxygenase family.</text>
</comment>
<dbReference type="GO" id="GO:0020037">
    <property type="term" value="F:heme binding"/>
    <property type="evidence" value="ECO:0007669"/>
    <property type="project" value="UniProtKB-UniRule"/>
</dbReference>
<evidence type="ECO:0000313" key="10">
    <source>
        <dbReference type="EMBL" id="OWK30283.1"/>
    </source>
</evidence>
<evidence type="ECO:0000256" key="6">
    <source>
        <dbReference type="ARBA" id="ARBA00023004"/>
    </source>
</evidence>
<organism evidence="10 11">
    <name type="scientific">Sphingomonas dokdonensis</name>
    <dbReference type="NCBI Taxonomy" id="344880"/>
    <lineage>
        <taxon>Bacteria</taxon>
        <taxon>Pseudomonadati</taxon>
        <taxon>Pseudomonadota</taxon>
        <taxon>Alphaproteobacteria</taxon>
        <taxon>Sphingomonadales</taxon>
        <taxon>Sphingomonadaceae</taxon>
        <taxon>Sphingomonas</taxon>
    </lineage>
</organism>
<comment type="function">
    <text evidence="9">Heme-dependent dioxygenase that catalyzes the oxidative cleavage of the L-tryptophan (L-Trp) pyrrole ring and converts L-tryptophan to N-formyl-L-kynurenine. Catalyzes the oxidative cleavage of the indole moiety.</text>
</comment>
<keyword evidence="11" id="KW-1185">Reference proteome</keyword>
<comment type="caution">
    <text evidence="10">The sequence shown here is derived from an EMBL/GenBank/DDBJ whole genome shotgun (WGS) entry which is preliminary data.</text>
</comment>
<feature type="binding site" evidence="9">
    <location>
        <position position="246"/>
    </location>
    <ligand>
        <name>substrate</name>
    </ligand>
</feature>
<dbReference type="UniPathway" id="UPA00333">
    <property type="reaction ID" value="UER00453"/>
</dbReference>
<comment type="subunit">
    <text evidence="1 9">Homotetramer.</text>
</comment>
<keyword evidence="7 9" id="KW-0823">Tryptophan catabolism</keyword>
<evidence type="ECO:0000256" key="1">
    <source>
        <dbReference type="ARBA" id="ARBA00011881"/>
    </source>
</evidence>
<keyword evidence="4 9" id="KW-0223">Dioxygenase</keyword>
<dbReference type="InterPro" id="IPR004981">
    <property type="entry name" value="Trp_2_3_dOase"/>
</dbReference>
<keyword evidence="2 9" id="KW-0349">Heme</keyword>
<dbReference type="SUPFAM" id="SSF140959">
    <property type="entry name" value="Indolic compounds 2,3-dioxygenase-like"/>
    <property type="match status" value="1"/>
</dbReference>
<keyword evidence="5 9" id="KW-0560">Oxidoreductase</keyword>
<keyword evidence="6 9" id="KW-0408">Iron</keyword>
<dbReference type="EMBL" id="NBBI01000003">
    <property type="protein sequence ID" value="OWK30283.1"/>
    <property type="molecule type" value="Genomic_DNA"/>
</dbReference>
<dbReference type="EC" id="1.13.11.11" evidence="9"/>
<sequence>MEMRADPNAATPPGGPTYASYLRLDELLACQTPLSDTHDELLFIVIHQASELWMKLCLHELTAARTAIAEDRLDTAFKMMARVARVQQQLIGSWETLATITPADYSAMRGKLGASSGFQSQQYRAMEFLMGNKNAAMIAVFDDAPHLQALLRDALAQPSIYDEALRALSRAGLPVPEDQLNRDVTQPYVASAGVEACWRTVYAAPERYWNLYELAEKLVDLEYRFQLWRFGHLKTVERVIGFKRGTGGTAGVPYLARVIDQVFFPELLTVRAVL</sequence>
<protein>
    <recommendedName>
        <fullName evidence="9">Tryptophan 2,3-dioxygenase</fullName>
        <shortName evidence="9">TDO</shortName>
        <ecNumber evidence="9">1.13.11.11</ecNumber>
    </recommendedName>
    <alternativeName>
        <fullName evidence="9">Tryptamin 2,3-dioxygenase</fullName>
    </alternativeName>
    <alternativeName>
        <fullName evidence="9">Tryptophan oxygenase</fullName>
        <shortName evidence="9">TO</shortName>
        <shortName evidence="9">TRPO</shortName>
    </alternativeName>
    <alternativeName>
        <fullName evidence="9">Tryptophan pyrrolase</fullName>
    </alternativeName>
    <alternativeName>
        <fullName evidence="9">Tryptophanase</fullName>
    </alternativeName>
</protein>
<dbReference type="Pfam" id="PF03301">
    <property type="entry name" value="Trp_dioxygenase"/>
    <property type="match status" value="2"/>
</dbReference>
<evidence type="ECO:0000256" key="9">
    <source>
        <dbReference type="HAMAP-Rule" id="MF_01972"/>
    </source>
</evidence>
<evidence type="ECO:0000313" key="11">
    <source>
        <dbReference type="Proteomes" id="UP000197290"/>
    </source>
</evidence>
<evidence type="ECO:0000256" key="2">
    <source>
        <dbReference type="ARBA" id="ARBA00022617"/>
    </source>
</evidence>
<proteinExistence type="inferred from homology"/>
<gene>
    <name evidence="9 10" type="primary">kynA</name>
    <name evidence="10" type="ORF">SPDO_19680</name>
</gene>
<feature type="binding site" evidence="9">
    <location>
        <position position="105"/>
    </location>
    <ligand>
        <name>substrate</name>
    </ligand>
</feature>
<evidence type="ECO:0000256" key="8">
    <source>
        <dbReference type="ARBA" id="ARBA00050412"/>
    </source>
</evidence>
<dbReference type="FunFam" id="1.20.58.480:FF:000001">
    <property type="entry name" value="Tryptophan 2,3-dioxygenase"/>
    <property type="match status" value="1"/>
</dbReference>
<comment type="pathway">
    <text evidence="9">Amino-acid degradation; L-tryptophan degradation via kynurenine pathway; L-kynurenine from L-tryptophan: step 1/2.</text>
</comment>
<dbReference type="PANTHER" id="PTHR10138:SF0">
    <property type="entry name" value="TRYPTOPHAN 2,3-DIOXYGENASE"/>
    <property type="match status" value="1"/>
</dbReference>
<evidence type="ECO:0000256" key="5">
    <source>
        <dbReference type="ARBA" id="ARBA00023002"/>
    </source>
</evidence>
<keyword evidence="3 9" id="KW-0479">Metal-binding</keyword>
<dbReference type="PANTHER" id="PTHR10138">
    <property type="entry name" value="TRYPTOPHAN 2,3-DIOXYGENASE"/>
    <property type="match status" value="1"/>
</dbReference>
<feature type="binding site" description="axial binding residue" evidence="9">
    <location>
        <position position="232"/>
    </location>
    <ligand>
        <name>heme</name>
        <dbReference type="ChEBI" id="CHEBI:30413"/>
    </ligand>
    <ligandPart>
        <name>Fe</name>
        <dbReference type="ChEBI" id="CHEBI:18248"/>
    </ligandPart>
</feature>
<feature type="binding site" evidence="9">
    <location>
        <begin position="43"/>
        <end position="47"/>
    </location>
    <ligand>
        <name>substrate</name>
    </ligand>
</feature>
<dbReference type="HAMAP" id="MF_01972">
    <property type="entry name" value="T23O"/>
    <property type="match status" value="1"/>
</dbReference>
<dbReference type="AlphaFoldDB" id="A0A245ZKN2"/>
<evidence type="ECO:0000256" key="7">
    <source>
        <dbReference type="ARBA" id="ARBA00023079"/>
    </source>
</evidence>
<dbReference type="GO" id="GO:0004833">
    <property type="term" value="F:L-tryptophan 2,3-dioxygenase activity"/>
    <property type="evidence" value="ECO:0007669"/>
    <property type="project" value="UniProtKB-UniRule"/>
</dbReference>
<name>A0A245ZKN2_9SPHN</name>
<dbReference type="Gene3D" id="1.20.58.480">
    <property type="match status" value="1"/>
</dbReference>
<dbReference type="GO" id="GO:0046872">
    <property type="term" value="F:metal ion binding"/>
    <property type="evidence" value="ECO:0007669"/>
    <property type="project" value="UniProtKB-KW"/>
</dbReference>
<reference evidence="10 11" key="1">
    <citation type="submission" date="2017-03" db="EMBL/GenBank/DDBJ databases">
        <title>Genome sequence of Sphingomonas dokdonensis DSM 21029.</title>
        <authorList>
            <person name="Poehlein A."/>
            <person name="Wuebbeler J.H."/>
            <person name="Steinbuechel A."/>
            <person name="Daniel R."/>
        </authorList>
    </citation>
    <scope>NUCLEOTIDE SEQUENCE [LARGE SCALE GENOMIC DNA]</scope>
    <source>
        <strain evidence="10 11">DSM 21029</strain>
    </source>
</reference>
<comment type="catalytic activity">
    <reaction evidence="8 9">
        <text>L-tryptophan + O2 = N-formyl-L-kynurenine</text>
        <dbReference type="Rhea" id="RHEA:24536"/>
        <dbReference type="ChEBI" id="CHEBI:15379"/>
        <dbReference type="ChEBI" id="CHEBI:57912"/>
        <dbReference type="ChEBI" id="CHEBI:58629"/>
        <dbReference type="EC" id="1.13.11.11"/>
    </reaction>
</comment>
<evidence type="ECO:0000256" key="4">
    <source>
        <dbReference type="ARBA" id="ARBA00022964"/>
    </source>
</evidence>
<dbReference type="GO" id="GO:0019442">
    <property type="term" value="P:L-tryptophan catabolic process to acetyl-CoA"/>
    <property type="evidence" value="ECO:0007669"/>
    <property type="project" value="TreeGrafter"/>
</dbReference>
<comment type="cofactor">
    <cofactor evidence="9">
        <name>heme</name>
        <dbReference type="ChEBI" id="CHEBI:30413"/>
    </cofactor>
    <text evidence="9">Binds 1 heme group per subunit.</text>
</comment>
<dbReference type="Proteomes" id="UP000197290">
    <property type="component" value="Unassembled WGS sequence"/>
</dbReference>
<accession>A0A245ZKN2</accession>
<dbReference type="RefSeq" id="WP_245829356.1">
    <property type="nucleotide sequence ID" value="NZ_NBBI01000003.1"/>
</dbReference>
<dbReference type="GO" id="GO:0019441">
    <property type="term" value="P:L-tryptophan catabolic process to kynurenine"/>
    <property type="evidence" value="ECO:0007669"/>
    <property type="project" value="UniProtKB-UniRule"/>
</dbReference>
<evidence type="ECO:0000256" key="3">
    <source>
        <dbReference type="ARBA" id="ARBA00022723"/>
    </source>
</evidence>
<feature type="binding site" evidence="9">
    <location>
        <position position="109"/>
    </location>
    <ligand>
        <name>substrate</name>
    </ligand>
</feature>
<dbReference type="InterPro" id="IPR037217">
    <property type="entry name" value="Trp/Indoleamine_2_3_dOase-like"/>
</dbReference>